<sequence length="613" mass="68953">MEIALGATSLLLQLFAAAIEGYDLFQSAANANQEVKTFVLRLKMEQCRLARWGELIGLSGIMDPPVYTRHVRIHEQLIIETLKEIRTVLDNLRQLANIHDTTSPQKVVSEVDTSNARSSDISGPLEQSSAVREIYGELTKGVDLENMPSTSSRYARGLNHLVRFANEGRIISKEPKRLSWAMKDQDRFRKGLDRLRHLTNHLHETVSDDQMDQLLWQNHETWLSVLQLSNTADDVKAMLTALRETSRHDTALVSRDNKLESHLHTTIDNVASFAFKMSSLGRTKSMLLGDHNMLGLQQMSEEDDGCRTLAILDDKPVWIEWRSYTTIPVLGALGAPEPGFDPDLQSVQNVERLTWLLSQPNQPDEFRLPNCLGYVDDFDRLRFGVVLHSMSSTSRSLLSWFDEPRIGVGGQCMIARQLAESLLYVHAVNWLHKGLRSAGILFEKSAVNSVEDFGRLLVSGFGFSRPSDHSFTTSGPPRDTKWSLYCDPGYLDLNRKKGYRKSYDIYSLGIILIEIAHWKPIDKILQSLHSGRDSALGEQGQDDRVRIIESGTVLRQVRKNMGKRYADATRACIQGVTAFGLQDGVDESNPYVAALLQQAFIQVVVEPLKGIVV</sequence>
<dbReference type="Gene3D" id="1.10.510.10">
    <property type="entry name" value="Transferase(Phosphotransferase) domain 1"/>
    <property type="match status" value="1"/>
</dbReference>
<dbReference type="RefSeq" id="XP_029765376.1">
    <property type="nucleotide sequence ID" value="XM_029908866.1"/>
</dbReference>
<evidence type="ECO:0000259" key="2">
    <source>
        <dbReference type="PROSITE" id="PS50011"/>
    </source>
</evidence>
<gene>
    <name evidence="3" type="ORF">M438DRAFT_379170</name>
</gene>
<dbReference type="InterPro" id="IPR011009">
    <property type="entry name" value="Kinase-like_dom_sf"/>
</dbReference>
<feature type="chain" id="PRO_5001702753" description="Protein kinase domain-containing protein" evidence="1">
    <location>
        <begin position="22"/>
        <end position="613"/>
    </location>
</feature>
<dbReference type="InterPro" id="IPR029498">
    <property type="entry name" value="HeLo_dom"/>
</dbReference>
<accession>A0A074XZX0</accession>
<organism evidence="3 4">
    <name type="scientific">Aureobasidium pullulans EXF-150</name>
    <dbReference type="NCBI Taxonomy" id="1043002"/>
    <lineage>
        <taxon>Eukaryota</taxon>
        <taxon>Fungi</taxon>
        <taxon>Dikarya</taxon>
        <taxon>Ascomycota</taxon>
        <taxon>Pezizomycotina</taxon>
        <taxon>Dothideomycetes</taxon>
        <taxon>Dothideomycetidae</taxon>
        <taxon>Dothideales</taxon>
        <taxon>Saccotheciaceae</taxon>
        <taxon>Aureobasidium</taxon>
    </lineage>
</organism>
<dbReference type="PROSITE" id="PS50011">
    <property type="entry name" value="PROTEIN_KINASE_DOM"/>
    <property type="match status" value="1"/>
</dbReference>
<keyword evidence="4" id="KW-1185">Reference proteome</keyword>
<dbReference type="GO" id="GO:0005524">
    <property type="term" value="F:ATP binding"/>
    <property type="evidence" value="ECO:0007669"/>
    <property type="project" value="InterPro"/>
</dbReference>
<dbReference type="PANTHER" id="PTHR37542:SF1">
    <property type="entry name" value="PRION-INHIBITION AND PROPAGATION HELO DOMAIN-CONTAINING PROTEIN"/>
    <property type="match status" value="1"/>
</dbReference>
<dbReference type="AlphaFoldDB" id="A0A074XZX0"/>
<protein>
    <recommendedName>
        <fullName evidence="2">Protein kinase domain-containing protein</fullName>
    </recommendedName>
</protein>
<dbReference type="GO" id="GO:0004672">
    <property type="term" value="F:protein kinase activity"/>
    <property type="evidence" value="ECO:0007669"/>
    <property type="project" value="InterPro"/>
</dbReference>
<dbReference type="Pfam" id="PF14479">
    <property type="entry name" value="HeLo"/>
    <property type="match status" value="1"/>
</dbReference>
<dbReference type="Gene3D" id="1.20.120.1020">
    <property type="entry name" value="Prion-inhibition and propagation, HeLo domain"/>
    <property type="match status" value="1"/>
</dbReference>
<feature type="signal peptide" evidence="1">
    <location>
        <begin position="1"/>
        <end position="21"/>
    </location>
</feature>
<feature type="domain" description="Protein kinase" evidence="2">
    <location>
        <begin position="264"/>
        <end position="613"/>
    </location>
</feature>
<dbReference type="SUPFAM" id="SSF56112">
    <property type="entry name" value="Protein kinase-like (PK-like)"/>
    <property type="match status" value="1"/>
</dbReference>
<evidence type="ECO:0000256" key="1">
    <source>
        <dbReference type="SAM" id="SignalP"/>
    </source>
</evidence>
<evidence type="ECO:0000313" key="3">
    <source>
        <dbReference type="EMBL" id="KEQ89189.1"/>
    </source>
</evidence>
<dbReference type="Proteomes" id="UP000030706">
    <property type="component" value="Unassembled WGS sequence"/>
</dbReference>
<proteinExistence type="predicted"/>
<dbReference type="EMBL" id="KL584974">
    <property type="protein sequence ID" value="KEQ89189.1"/>
    <property type="molecule type" value="Genomic_DNA"/>
</dbReference>
<dbReference type="GeneID" id="40751172"/>
<dbReference type="PANTHER" id="PTHR37542">
    <property type="entry name" value="HELO DOMAIN-CONTAINING PROTEIN-RELATED"/>
    <property type="match status" value="1"/>
</dbReference>
<keyword evidence="1" id="KW-0732">Signal</keyword>
<reference evidence="3 4" key="1">
    <citation type="journal article" date="2014" name="BMC Genomics">
        <title>Genome sequencing of four Aureobasidium pullulans varieties: biotechnological potential, stress tolerance, and description of new species.</title>
        <authorList>
            <person name="Gostin Ar C."/>
            <person name="Ohm R.A."/>
            <person name="Kogej T."/>
            <person name="Sonjak S."/>
            <person name="Turk M."/>
            <person name="Zajc J."/>
            <person name="Zalar P."/>
            <person name="Grube M."/>
            <person name="Sun H."/>
            <person name="Han J."/>
            <person name="Sharma A."/>
            <person name="Chiniquy J."/>
            <person name="Ngan C.Y."/>
            <person name="Lipzen A."/>
            <person name="Barry K."/>
            <person name="Grigoriev I.V."/>
            <person name="Gunde-Cimerman N."/>
        </authorList>
    </citation>
    <scope>NUCLEOTIDE SEQUENCE [LARGE SCALE GENOMIC DNA]</scope>
    <source>
        <strain evidence="3 4">EXF-150</strain>
    </source>
</reference>
<name>A0A074XZX0_AURPU</name>
<dbReference type="InterPro" id="IPR038305">
    <property type="entry name" value="HeLo_sf"/>
</dbReference>
<dbReference type="STRING" id="1043002.A0A074XZX0"/>
<dbReference type="HOGENOM" id="CLU_017444_1_0_1"/>
<dbReference type="InterPro" id="IPR000719">
    <property type="entry name" value="Prot_kinase_dom"/>
</dbReference>
<evidence type="ECO:0000313" key="4">
    <source>
        <dbReference type="Proteomes" id="UP000030706"/>
    </source>
</evidence>
<dbReference type="OrthoDB" id="1911848at2759"/>